<protein>
    <recommendedName>
        <fullName evidence="1">UPF0262 protein SAMN04488241_101168</fullName>
    </recommendedName>
</protein>
<reference evidence="2 3" key="1">
    <citation type="submission" date="2016-10" db="EMBL/GenBank/DDBJ databases">
        <authorList>
            <person name="de Groot N.N."/>
        </authorList>
    </citation>
    <scope>NUCLEOTIDE SEQUENCE [LARGE SCALE GENOMIC DNA]</scope>
    <source>
        <strain evidence="2 3">CGMCC 1.9113</strain>
    </source>
</reference>
<organism evidence="2 3">
    <name type="scientific">Sphingomonas rubra</name>
    <dbReference type="NCBI Taxonomy" id="634430"/>
    <lineage>
        <taxon>Bacteria</taxon>
        <taxon>Pseudomonadati</taxon>
        <taxon>Pseudomonadota</taxon>
        <taxon>Alphaproteobacteria</taxon>
        <taxon>Sphingomonadales</taxon>
        <taxon>Sphingomonadaceae</taxon>
        <taxon>Sphingomonas</taxon>
    </lineage>
</organism>
<dbReference type="Proteomes" id="UP000199586">
    <property type="component" value="Unassembled WGS sequence"/>
</dbReference>
<evidence type="ECO:0000313" key="3">
    <source>
        <dbReference type="Proteomes" id="UP000199586"/>
    </source>
</evidence>
<proteinExistence type="inferred from homology"/>
<dbReference type="RefSeq" id="WP_093330080.1">
    <property type="nucleotide sequence ID" value="NZ_FOXP01000001.1"/>
</dbReference>
<keyword evidence="3" id="KW-1185">Reference proteome</keyword>
<dbReference type="PIRSF" id="PIRSF032146">
    <property type="entry name" value="UCP032146"/>
    <property type="match status" value="1"/>
</dbReference>
<dbReference type="Pfam" id="PF06793">
    <property type="entry name" value="UPF0262"/>
    <property type="match status" value="1"/>
</dbReference>
<dbReference type="AlphaFoldDB" id="A0A1I5PS52"/>
<gene>
    <name evidence="2" type="ORF">SAMN04488241_101168</name>
</gene>
<dbReference type="STRING" id="634430.SAMN04488241_101168"/>
<name>A0A1I5PS52_9SPHN</name>
<evidence type="ECO:0000256" key="1">
    <source>
        <dbReference type="HAMAP-Rule" id="MF_00678"/>
    </source>
</evidence>
<dbReference type="InterPro" id="IPR008321">
    <property type="entry name" value="UCP032146"/>
</dbReference>
<dbReference type="EMBL" id="FOXP01000001">
    <property type="protein sequence ID" value="SFP36371.1"/>
    <property type="molecule type" value="Genomic_DNA"/>
</dbReference>
<sequence length="165" mass="18906">MAAPRSPDRRIIAVELDETSLGWRSADIEQERRIAIFDLLEDNSFAPTRVHADGYAGPYRLKLQAEEGRLGLHLHREDGSHLETLVLALGRFRRSIRDYFAICDSYYQAIRASTPQQIETIDMARRGLHNDAAEMLRDRLSGKIDVDFDTARRLFTLICVLHIRG</sequence>
<evidence type="ECO:0000313" key="2">
    <source>
        <dbReference type="EMBL" id="SFP36371.1"/>
    </source>
</evidence>
<dbReference type="NCBIfam" id="NF002769">
    <property type="entry name" value="PRK02853.1"/>
    <property type="match status" value="1"/>
</dbReference>
<dbReference type="OrthoDB" id="9798434at2"/>
<dbReference type="HAMAP" id="MF_00678">
    <property type="entry name" value="UPF0262"/>
    <property type="match status" value="1"/>
</dbReference>
<accession>A0A1I5PS52</accession>
<comment type="similarity">
    <text evidence="1">Belongs to the UPF0262 family.</text>
</comment>